<dbReference type="Proteomes" id="UP000886998">
    <property type="component" value="Unassembled WGS sequence"/>
</dbReference>
<dbReference type="AlphaFoldDB" id="A0A8X7BYX6"/>
<dbReference type="EMBL" id="BMAV01006811">
    <property type="protein sequence ID" value="GFY49050.1"/>
    <property type="molecule type" value="Genomic_DNA"/>
</dbReference>
<sequence length="109" mass="12388">MTIVHHRCAESIWNLRPGQSLCEGAPQQPLQPSSQICIIKRTLIIMISDTQDNSNGNFNMETEKSLPTKRKEKSDGFTTPPSKKISKFNDIQPNFQIDLANKFNVLSHY</sequence>
<gene>
    <name evidence="2" type="ORF">TNIN_440951</name>
</gene>
<reference evidence="2" key="1">
    <citation type="submission" date="2020-08" db="EMBL/GenBank/DDBJ databases">
        <title>Multicomponent nature underlies the extraordinary mechanical properties of spider dragline silk.</title>
        <authorList>
            <person name="Kono N."/>
            <person name="Nakamura H."/>
            <person name="Mori M."/>
            <person name="Yoshida Y."/>
            <person name="Ohtoshi R."/>
            <person name="Malay A.D."/>
            <person name="Moran D.A.P."/>
            <person name="Tomita M."/>
            <person name="Numata K."/>
            <person name="Arakawa K."/>
        </authorList>
    </citation>
    <scope>NUCLEOTIDE SEQUENCE</scope>
</reference>
<protein>
    <submittedName>
        <fullName evidence="2">Uncharacterized protein</fullName>
    </submittedName>
</protein>
<feature type="region of interest" description="Disordered" evidence="1">
    <location>
        <begin position="51"/>
        <end position="88"/>
    </location>
</feature>
<accession>A0A8X7BYX6</accession>
<feature type="compositionally biased region" description="Polar residues" evidence="1">
    <location>
        <begin position="51"/>
        <end position="60"/>
    </location>
</feature>
<evidence type="ECO:0000313" key="3">
    <source>
        <dbReference type="Proteomes" id="UP000886998"/>
    </source>
</evidence>
<evidence type="ECO:0000313" key="2">
    <source>
        <dbReference type="EMBL" id="GFY49050.1"/>
    </source>
</evidence>
<comment type="caution">
    <text evidence="2">The sequence shown here is derived from an EMBL/GenBank/DDBJ whole genome shotgun (WGS) entry which is preliminary data.</text>
</comment>
<name>A0A8X7BYX6_9ARAC</name>
<organism evidence="2 3">
    <name type="scientific">Trichonephila inaurata madagascariensis</name>
    <dbReference type="NCBI Taxonomy" id="2747483"/>
    <lineage>
        <taxon>Eukaryota</taxon>
        <taxon>Metazoa</taxon>
        <taxon>Ecdysozoa</taxon>
        <taxon>Arthropoda</taxon>
        <taxon>Chelicerata</taxon>
        <taxon>Arachnida</taxon>
        <taxon>Araneae</taxon>
        <taxon>Araneomorphae</taxon>
        <taxon>Entelegynae</taxon>
        <taxon>Araneoidea</taxon>
        <taxon>Nephilidae</taxon>
        <taxon>Trichonephila</taxon>
        <taxon>Trichonephila inaurata</taxon>
    </lineage>
</organism>
<proteinExistence type="predicted"/>
<evidence type="ECO:0000256" key="1">
    <source>
        <dbReference type="SAM" id="MobiDB-lite"/>
    </source>
</evidence>
<keyword evidence="3" id="KW-1185">Reference proteome</keyword>